<organism evidence="2 3">
    <name type="scientific">Streptomyces mashuensis</name>
    <dbReference type="NCBI Taxonomy" id="33904"/>
    <lineage>
        <taxon>Bacteria</taxon>
        <taxon>Bacillati</taxon>
        <taxon>Actinomycetota</taxon>
        <taxon>Actinomycetes</taxon>
        <taxon>Kitasatosporales</taxon>
        <taxon>Streptomycetaceae</taxon>
        <taxon>Streptomyces</taxon>
    </lineage>
</organism>
<evidence type="ECO:0000256" key="1">
    <source>
        <dbReference type="SAM" id="Phobius"/>
    </source>
</evidence>
<dbReference type="InterPro" id="IPR010699">
    <property type="entry name" value="DUF1275"/>
</dbReference>
<feature type="transmembrane region" description="Helical" evidence="1">
    <location>
        <begin position="55"/>
        <end position="76"/>
    </location>
</feature>
<accession>A0A919B8P6</accession>
<dbReference type="AlphaFoldDB" id="A0A919B8P6"/>
<dbReference type="RefSeq" id="WP_190132544.1">
    <property type="nucleotide sequence ID" value="NZ_BNBD01000016.1"/>
</dbReference>
<dbReference type="PANTHER" id="PTHR37314:SF4">
    <property type="entry name" value="UPF0700 TRANSMEMBRANE PROTEIN YOAK"/>
    <property type="match status" value="1"/>
</dbReference>
<keyword evidence="1" id="KW-1133">Transmembrane helix</keyword>
<feature type="transmembrane region" description="Helical" evidence="1">
    <location>
        <begin position="88"/>
        <end position="109"/>
    </location>
</feature>
<name>A0A919B8P6_9ACTN</name>
<gene>
    <name evidence="2" type="ORF">GCM10010218_56190</name>
</gene>
<feature type="transmembrane region" description="Helical" evidence="1">
    <location>
        <begin position="121"/>
        <end position="139"/>
    </location>
</feature>
<evidence type="ECO:0000313" key="2">
    <source>
        <dbReference type="EMBL" id="GHF67472.1"/>
    </source>
</evidence>
<dbReference type="PANTHER" id="PTHR37314">
    <property type="entry name" value="SLR0142 PROTEIN"/>
    <property type="match status" value="1"/>
</dbReference>
<keyword evidence="1" id="KW-0472">Membrane</keyword>
<sequence length="235" mass="23293">MKPEAGGGLTAAMVALTVTTGVVEAVSFLVLGPVFTAVQTGNLLLLGFAFAGEGGLSPAASAASLGGFVLGALLGARFESEEDVRGHRWFVSGLLCEAALLGGAAAVAWGRVEQHGGPLTTAQYAVTATVAAAMGMRNVTTLRAGVPGMPTTVATRALTGLLGSAPTALDTRIPAGRANQLHRAASVVGMFGGGLLGALLLHAAVRPAVVLLAVAAAVLLVAAAYGCVPRRTDVT</sequence>
<feature type="transmembrane region" description="Helical" evidence="1">
    <location>
        <begin position="184"/>
        <end position="203"/>
    </location>
</feature>
<dbReference type="EMBL" id="BNBD01000016">
    <property type="protein sequence ID" value="GHF67472.1"/>
    <property type="molecule type" value="Genomic_DNA"/>
</dbReference>
<evidence type="ECO:0000313" key="3">
    <source>
        <dbReference type="Proteomes" id="UP000638313"/>
    </source>
</evidence>
<proteinExistence type="predicted"/>
<feature type="transmembrane region" description="Helical" evidence="1">
    <location>
        <begin position="209"/>
        <end position="228"/>
    </location>
</feature>
<keyword evidence="3" id="KW-1185">Reference proteome</keyword>
<evidence type="ECO:0008006" key="4">
    <source>
        <dbReference type="Google" id="ProtNLM"/>
    </source>
</evidence>
<reference evidence="2" key="1">
    <citation type="journal article" date="2014" name="Int. J. Syst. Evol. Microbiol.">
        <title>Complete genome sequence of Corynebacterium casei LMG S-19264T (=DSM 44701T), isolated from a smear-ripened cheese.</title>
        <authorList>
            <consortium name="US DOE Joint Genome Institute (JGI-PGF)"/>
            <person name="Walter F."/>
            <person name="Albersmeier A."/>
            <person name="Kalinowski J."/>
            <person name="Ruckert C."/>
        </authorList>
    </citation>
    <scope>NUCLEOTIDE SEQUENCE</scope>
    <source>
        <strain evidence="2">JCM 4059</strain>
    </source>
</reference>
<comment type="caution">
    <text evidence="2">The sequence shown here is derived from an EMBL/GenBank/DDBJ whole genome shotgun (WGS) entry which is preliminary data.</text>
</comment>
<keyword evidence="1" id="KW-0812">Transmembrane</keyword>
<protein>
    <recommendedName>
        <fullName evidence="4">DUF1275 domain-containing protein</fullName>
    </recommendedName>
</protein>
<dbReference type="Pfam" id="PF06912">
    <property type="entry name" value="DUF1275"/>
    <property type="match status" value="1"/>
</dbReference>
<feature type="transmembrane region" description="Helical" evidence="1">
    <location>
        <begin position="12"/>
        <end position="35"/>
    </location>
</feature>
<dbReference type="Proteomes" id="UP000638313">
    <property type="component" value="Unassembled WGS sequence"/>
</dbReference>
<reference evidence="2" key="2">
    <citation type="submission" date="2020-09" db="EMBL/GenBank/DDBJ databases">
        <authorList>
            <person name="Sun Q."/>
            <person name="Ohkuma M."/>
        </authorList>
    </citation>
    <scope>NUCLEOTIDE SEQUENCE</scope>
    <source>
        <strain evidence="2">JCM 4059</strain>
    </source>
</reference>